<accession>A0ACB5R841</accession>
<proteinExistence type="predicted"/>
<protein>
    <submittedName>
        <fullName evidence="1">Uncharacterized protein</fullName>
    </submittedName>
</protein>
<evidence type="ECO:0000313" key="2">
    <source>
        <dbReference type="Proteomes" id="UP001058074"/>
    </source>
</evidence>
<evidence type="ECO:0000313" key="1">
    <source>
        <dbReference type="EMBL" id="GKX65192.1"/>
    </source>
</evidence>
<name>A0ACB5R841_9CLOT</name>
<comment type="caution">
    <text evidence="1">The sequence shown here is derived from an EMBL/GenBank/DDBJ whole genome shotgun (WGS) entry which is preliminary data.</text>
</comment>
<reference evidence="1" key="1">
    <citation type="journal article" date="2025" name="Int. J. Syst. Evol. Microbiol.">
        <title>Inconstantimicrobium mannanitabidum sp. nov., a novel member of the family Clostridiaceae isolated from anoxic soil under the treatment of reductive soil disinfestation.</title>
        <authorList>
            <person name="Ueki A."/>
            <person name="Tonouchi A."/>
            <person name="Honma S."/>
            <person name="Kaku N."/>
            <person name="Ueki K."/>
        </authorList>
    </citation>
    <scope>NUCLEOTIDE SEQUENCE</scope>
    <source>
        <strain evidence="1">TW13</strain>
    </source>
</reference>
<dbReference type="EMBL" id="BROD01000001">
    <property type="protein sequence ID" value="GKX65192.1"/>
    <property type="molecule type" value="Genomic_DNA"/>
</dbReference>
<gene>
    <name evidence="1" type="ORF">rsdtw13_04500</name>
</gene>
<keyword evidence="2" id="KW-1185">Reference proteome</keyword>
<sequence length="433" mass="51371">MNTLGNKLKFSRKKLKLTQEDLTCELINRSSLSKIENNILIPSIPQLKYLAQKLNLSIDYLLDDNIPITSDSFIQKNTYIEELYKNNNFLDIIDKFKPVNFITTYYIAMSYYKLDLKRDAELLLCKCEKLYNLLPESEKVCNVEYLCISLNSLRKIKVNNFSDSTNIEFLNKALSYLDLYNHYQCQIYFIINNNIGIYYLYNKKYENALSHFETLINKDLDYIFPSLMAHIYFNISTCYFAVKAYDKAIYNIYNAIFFYNFIGAKIDAGECHVNLFNYYLYKNDMNKCRQTLKEALEYHCYHKLRDRLLVLELTYLYNIDNINAILDKKKFINYSNLGPSSKSDYNFILARVNFINKNYTASMSYYNKCLGYLKEKNKLFDLSIAYSDLFTITNEEKYKLLHIKYKELHLESKYNNLSCDITGPHNSHNHDYL</sequence>
<organism evidence="1 2">
    <name type="scientific">Inconstantimicrobium mannanitabidum</name>
    <dbReference type="NCBI Taxonomy" id="1604901"/>
    <lineage>
        <taxon>Bacteria</taxon>
        <taxon>Bacillati</taxon>
        <taxon>Bacillota</taxon>
        <taxon>Clostridia</taxon>
        <taxon>Eubacteriales</taxon>
        <taxon>Clostridiaceae</taxon>
        <taxon>Inconstantimicrobium</taxon>
    </lineage>
</organism>
<dbReference type="Proteomes" id="UP001058074">
    <property type="component" value="Unassembled WGS sequence"/>
</dbReference>